<comment type="caution">
    <text evidence="8">The sequence shown here is derived from an EMBL/GenBank/DDBJ whole genome shotgun (WGS) entry which is preliminary data.</text>
</comment>
<evidence type="ECO:0000256" key="4">
    <source>
        <dbReference type="ARBA" id="ARBA00022989"/>
    </source>
</evidence>
<keyword evidence="9" id="KW-1185">Reference proteome</keyword>
<dbReference type="PANTHER" id="PTHR23501">
    <property type="entry name" value="MAJOR FACILITATOR SUPERFAMILY"/>
    <property type="match status" value="1"/>
</dbReference>
<keyword evidence="5 7" id="KW-0472">Membrane</keyword>
<evidence type="ECO:0000256" key="5">
    <source>
        <dbReference type="ARBA" id="ARBA00023136"/>
    </source>
</evidence>
<accession>A0ABR1X7E9</accession>
<comment type="subcellular location">
    <subcellularLocation>
        <location evidence="1">Membrane</location>
        <topology evidence="1">Multi-pass membrane protein</topology>
    </subcellularLocation>
</comment>
<dbReference type="GeneID" id="92085285"/>
<protein>
    <submittedName>
        <fullName evidence="8">MFS general substrate transporter</fullName>
    </submittedName>
</protein>
<feature type="transmembrane region" description="Helical" evidence="7">
    <location>
        <begin position="169"/>
        <end position="188"/>
    </location>
</feature>
<dbReference type="InterPro" id="IPR036259">
    <property type="entry name" value="MFS_trans_sf"/>
</dbReference>
<dbReference type="RefSeq" id="XP_066722854.1">
    <property type="nucleotide sequence ID" value="XM_066852222.1"/>
</dbReference>
<dbReference type="SUPFAM" id="SSF103473">
    <property type="entry name" value="MFS general substrate transporter"/>
    <property type="match status" value="1"/>
</dbReference>
<dbReference type="Gene3D" id="1.20.1250.20">
    <property type="entry name" value="MFS general substrate transporter like domains"/>
    <property type="match status" value="1"/>
</dbReference>
<organism evidence="8 9">
    <name type="scientific">Apiospora phragmitis</name>
    <dbReference type="NCBI Taxonomy" id="2905665"/>
    <lineage>
        <taxon>Eukaryota</taxon>
        <taxon>Fungi</taxon>
        <taxon>Dikarya</taxon>
        <taxon>Ascomycota</taxon>
        <taxon>Pezizomycotina</taxon>
        <taxon>Sordariomycetes</taxon>
        <taxon>Xylariomycetidae</taxon>
        <taxon>Amphisphaeriales</taxon>
        <taxon>Apiosporaceae</taxon>
        <taxon>Apiospora</taxon>
    </lineage>
</organism>
<feature type="transmembrane region" description="Helical" evidence="7">
    <location>
        <begin position="139"/>
        <end position="157"/>
    </location>
</feature>
<evidence type="ECO:0000313" key="9">
    <source>
        <dbReference type="Proteomes" id="UP001480595"/>
    </source>
</evidence>
<evidence type="ECO:0000256" key="1">
    <source>
        <dbReference type="ARBA" id="ARBA00004141"/>
    </source>
</evidence>
<feature type="transmembrane region" description="Helical" evidence="7">
    <location>
        <begin position="76"/>
        <end position="100"/>
    </location>
</feature>
<sequence length="230" mass="25052">MEMDLLLESPTVRIDTGHGPRISWGVWGGSEQPWSSWRTILPLVLGLIGLVLFLAFETKIPEPTTPLRLFTNRTSLAGFWCAFTHNMLVYWILFVLPVYFQAVLRSSAFKSGVNILPTAAVCMPFTIASGGVMSKLGRYRPLLMIGFAFFPIAIGLFTRLDQTIPTGYWAGVQIIGALAIGIVMPVTLPTVLTPLPESDVAVGTATWAFMRSFGTIWGAAIPLATLNSSS</sequence>
<dbReference type="Pfam" id="PF07690">
    <property type="entry name" value="MFS_1"/>
    <property type="match status" value="1"/>
</dbReference>
<feature type="transmembrane region" description="Helical" evidence="7">
    <location>
        <begin position="208"/>
        <end position="226"/>
    </location>
</feature>
<evidence type="ECO:0000313" key="8">
    <source>
        <dbReference type="EMBL" id="KAK8091308.1"/>
    </source>
</evidence>
<dbReference type="PANTHER" id="PTHR23501:SF187">
    <property type="entry name" value="MAJOR FACILITATOR SUPERFAMILY (MFS) PROFILE DOMAIN-CONTAINING PROTEIN"/>
    <property type="match status" value="1"/>
</dbReference>
<gene>
    <name evidence="8" type="ORF">PG994_000813</name>
</gene>
<evidence type="ECO:0000256" key="2">
    <source>
        <dbReference type="ARBA" id="ARBA00022448"/>
    </source>
</evidence>
<evidence type="ECO:0000256" key="6">
    <source>
        <dbReference type="ARBA" id="ARBA00023180"/>
    </source>
</evidence>
<reference evidence="8 9" key="1">
    <citation type="submission" date="2023-01" db="EMBL/GenBank/DDBJ databases">
        <title>Analysis of 21 Apiospora genomes using comparative genomics revels a genus with tremendous synthesis potential of carbohydrate active enzymes and secondary metabolites.</title>
        <authorList>
            <person name="Sorensen T."/>
        </authorList>
    </citation>
    <scope>NUCLEOTIDE SEQUENCE [LARGE SCALE GENOMIC DNA]</scope>
    <source>
        <strain evidence="8 9">CBS 135458</strain>
    </source>
</reference>
<keyword evidence="3 7" id="KW-0812">Transmembrane</keyword>
<dbReference type="InterPro" id="IPR011701">
    <property type="entry name" value="MFS"/>
</dbReference>
<keyword evidence="4 7" id="KW-1133">Transmembrane helix</keyword>
<dbReference type="Proteomes" id="UP001480595">
    <property type="component" value="Unassembled WGS sequence"/>
</dbReference>
<proteinExistence type="predicted"/>
<keyword evidence="6" id="KW-0325">Glycoprotein</keyword>
<feature type="transmembrane region" description="Helical" evidence="7">
    <location>
        <begin position="39"/>
        <end position="56"/>
    </location>
</feature>
<dbReference type="EMBL" id="JAQQWL010000001">
    <property type="protein sequence ID" value="KAK8091308.1"/>
    <property type="molecule type" value="Genomic_DNA"/>
</dbReference>
<feature type="transmembrane region" description="Helical" evidence="7">
    <location>
        <begin position="112"/>
        <end position="133"/>
    </location>
</feature>
<name>A0ABR1X7E9_9PEZI</name>
<keyword evidence="2" id="KW-0813">Transport</keyword>
<evidence type="ECO:0000256" key="7">
    <source>
        <dbReference type="SAM" id="Phobius"/>
    </source>
</evidence>
<evidence type="ECO:0000256" key="3">
    <source>
        <dbReference type="ARBA" id="ARBA00022692"/>
    </source>
</evidence>